<proteinExistence type="predicted"/>
<organism evidence="1">
    <name type="scientific">Arundo donax</name>
    <name type="common">Giant reed</name>
    <name type="synonym">Donax arundinaceus</name>
    <dbReference type="NCBI Taxonomy" id="35708"/>
    <lineage>
        <taxon>Eukaryota</taxon>
        <taxon>Viridiplantae</taxon>
        <taxon>Streptophyta</taxon>
        <taxon>Embryophyta</taxon>
        <taxon>Tracheophyta</taxon>
        <taxon>Spermatophyta</taxon>
        <taxon>Magnoliopsida</taxon>
        <taxon>Liliopsida</taxon>
        <taxon>Poales</taxon>
        <taxon>Poaceae</taxon>
        <taxon>PACMAD clade</taxon>
        <taxon>Arundinoideae</taxon>
        <taxon>Arundineae</taxon>
        <taxon>Arundo</taxon>
    </lineage>
</organism>
<sequence length="37" mass="4318">MLYYKTISIIKLEVLIIKLTPSKNITSRSFQKSKAFN</sequence>
<name>A0A0A9ELE4_ARUDO</name>
<dbReference type="AlphaFoldDB" id="A0A0A9ELE4"/>
<evidence type="ECO:0000313" key="1">
    <source>
        <dbReference type="EMBL" id="JAE00932.1"/>
    </source>
</evidence>
<reference evidence="1" key="2">
    <citation type="journal article" date="2015" name="Data Brief">
        <title>Shoot transcriptome of the giant reed, Arundo donax.</title>
        <authorList>
            <person name="Barrero R.A."/>
            <person name="Guerrero F.D."/>
            <person name="Moolhuijzen P."/>
            <person name="Goolsby J.A."/>
            <person name="Tidwell J."/>
            <person name="Bellgard S.E."/>
            <person name="Bellgard M.I."/>
        </authorList>
    </citation>
    <scope>NUCLEOTIDE SEQUENCE</scope>
    <source>
        <tissue evidence="1">Shoot tissue taken approximately 20 cm above the soil surface</tissue>
    </source>
</reference>
<reference evidence="1" key="1">
    <citation type="submission" date="2014-09" db="EMBL/GenBank/DDBJ databases">
        <authorList>
            <person name="Magalhaes I.L.F."/>
            <person name="Oliveira U."/>
            <person name="Santos F.R."/>
            <person name="Vidigal T.H.D.A."/>
            <person name="Brescovit A.D."/>
            <person name="Santos A.J."/>
        </authorList>
    </citation>
    <scope>NUCLEOTIDE SEQUENCE</scope>
    <source>
        <tissue evidence="1">Shoot tissue taken approximately 20 cm above the soil surface</tissue>
    </source>
</reference>
<accession>A0A0A9ELE4</accession>
<protein>
    <submittedName>
        <fullName evidence="1">Uncharacterized protein</fullName>
    </submittedName>
</protein>
<dbReference type="EMBL" id="GBRH01196964">
    <property type="protein sequence ID" value="JAE00932.1"/>
    <property type="molecule type" value="Transcribed_RNA"/>
</dbReference>